<protein>
    <submittedName>
        <fullName evidence="3">Outer membrane efflux protein, TolC family, putative CusC</fullName>
    </submittedName>
</protein>
<gene>
    <name evidence="3" type="ORF">ACBT_2261</name>
</gene>
<organism evidence="3 4">
    <name type="scientific">Aliarcobacter cibarius</name>
    <dbReference type="NCBI Taxonomy" id="255507"/>
    <lineage>
        <taxon>Bacteria</taxon>
        <taxon>Pseudomonadati</taxon>
        <taxon>Campylobacterota</taxon>
        <taxon>Epsilonproteobacteria</taxon>
        <taxon>Campylobacterales</taxon>
        <taxon>Arcobacteraceae</taxon>
        <taxon>Aliarcobacter</taxon>
    </lineage>
</organism>
<dbReference type="GO" id="GO:0015562">
    <property type="term" value="F:efflux transmembrane transporter activity"/>
    <property type="evidence" value="ECO:0007669"/>
    <property type="project" value="InterPro"/>
</dbReference>
<dbReference type="Gene3D" id="1.20.1600.10">
    <property type="entry name" value="Outer membrane efflux proteins (OEP)"/>
    <property type="match status" value="1"/>
</dbReference>
<reference evidence="3 4" key="1">
    <citation type="submission" date="2020-05" db="EMBL/GenBank/DDBJ databases">
        <title>Complete genome sequencing of Campylobacter and Arcobacter type strains.</title>
        <authorList>
            <person name="Miller W.G."/>
            <person name="Yee E."/>
        </authorList>
    </citation>
    <scope>NUCLEOTIDE SEQUENCE [LARGE SCALE GENOMIC DNA]</scope>
    <source>
        <strain evidence="3 4">LMG 21996</strain>
    </source>
</reference>
<comment type="similarity">
    <text evidence="1">Belongs to the outer membrane factor (OMF) (TC 1.B.17) family.</text>
</comment>
<evidence type="ECO:0000313" key="4">
    <source>
        <dbReference type="Proteomes" id="UP000509513"/>
    </source>
</evidence>
<accession>A0A7L5JSE9</accession>
<dbReference type="RefSeq" id="WP_024774328.1">
    <property type="nucleotide sequence ID" value="NZ_CP054051.1"/>
</dbReference>
<evidence type="ECO:0000256" key="2">
    <source>
        <dbReference type="SAM" id="Coils"/>
    </source>
</evidence>
<dbReference type="InterPro" id="IPR003423">
    <property type="entry name" value="OMP_efflux"/>
</dbReference>
<dbReference type="Proteomes" id="UP000509513">
    <property type="component" value="Chromosome"/>
</dbReference>
<dbReference type="KEGG" id="acib:ACBT_2261"/>
<name>A0A7L5JSE9_9BACT</name>
<dbReference type="SUPFAM" id="SSF56954">
    <property type="entry name" value="Outer membrane efflux proteins (OEP)"/>
    <property type="match status" value="1"/>
</dbReference>
<dbReference type="Pfam" id="PF02321">
    <property type="entry name" value="OEP"/>
    <property type="match status" value="1"/>
</dbReference>
<evidence type="ECO:0000256" key="1">
    <source>
        <dbReference type="ARBA" id="ARBA00007613"/>
    </source>
</evidence>
<dbReference type="EMBL" id="CP054051">
    <property type="protein sequence ID" value="QKJ28141.1"/>
    <property type="molecule type" value="Genomic_DNA"/>
</dbReference>
<sequence length="396" mass="46816">MKKLVFIPLILASSLFSTSIENIVEKSLQNNFDIKSLENSIQIANFQIKQAKNWENPMLSFKANDIMLNKNYINDQKEYGIELSQAIPVGNKLELEESIAKKEKILQEQALEDKKLEFESKIYLYSYTILILENRLKLLDEYQKNLNRLEELYTKLYSYDKASLNEILNTQISKYDLQMQINELKTTKDNLYLNLEQLSYEKIDKIDESLNIKDINKQKVEEALIFHPKIQTLQTTSQKYKDTAKLEEAKKFSNVTLALEYMQNKEQDYANVTVSMPLPIYNTENINKLKANLNTNETNNKLDSQFHNLRLQTNIYLNYLDKYKTNYKILEEKIIPLKKKMQKVLEEFIEFDKESLKENLSSLNELIDYEIKASEQLEKYFENYSELIYYSNKGVK</sequence>
<dbReference type="AlphaFoldDB" id="A0A7L5JSE9"/>
<proteinExistence type="inferred from homology"/>
<feature type="coiled-coil region" evidence="2">
    <location>
        <begin position="92"/>
        <end position="201"/>
    </location>
</feature>
<evidence type="ECO:0000313" key="3">
    <source>
        <dbReference type="EMBL" id="QKJ28141.1"/>
    </source>
</evidence>
<keyword evidence="2" id="KW-0175">Coiled coil</keyword>